<dbReference type="SUPFAM" id="SSF57424">
    <property type="entry name" value="LDL receptor-like module"/>
    <property type="match status" value="1"/>
</dbReference>
<dbReference type="GO" id="GO:0016192">
    <property type="term" value="P:vesicle-mediated transport"/>
    <property type="evidence" value="ECO:0007669"/>
    <property type="project" value="UniProtKB-ARBA"/>
</dbReference>
<gene>
    <name evidence="11" type="ORF">mRhiFer1_010038</name>
</gene>
<keyword evidence="3 9" id="KW-0812">Transmembrane</keyword>
<feature type="transmembrane region" description="Helical" evidence="9">
    <location>
        <begin position="66"/>
        <end position="91"/>
    </location>
</feature>
<dbReference type="PROSITE" id="PS01209">
    <property type="entry name" value="LDLRA_1"/>
    <property type="match status" value="1"/>
</dbReference>
<accession>A0A7J7Y5G0</accession>
<protein>
    <recommendedName>
        <fullName evidence="10">LDLRAD1-like C-terminal domain-containing protein</fullName>
    </recommendedName>
</protein>
<evidence type="ECO:0000256" key="3">
    <source>
        <dbReference type="ARBA" id="ARBA00022692"/>
    </source>
</evidence>
<evidence type="ECO:0000256" key="2">
    <source>
        <dbReference type="ARBA" id="ARBA00004308"/>
    </source>
</evidence>
<dbReference type="AlphaFoldDB" id="A0A7J7Y5G0"/>
<comment type="caution">
    <text evidence="8">Lacks conserved residue(s) required for the propagation of feature annotation.</text>
</comment>
<sequence length="230" mass="25366">MPWPHLMADLGCGPAATWSPLFLAFIQPASQDFQVTEVSSLSSAKEMPSDMKHKKEQCWPPTRQCLWISCIAFLVLGVLAAVISLGVTFGMPGKPASLPHRQCKTASQQLGFLCEDLTTCLPPSLLCNGKLDCTHGEDESATYCGQMPSSLPQNLIFKCPKQKTWTYLDKVCDTRNDCGDCSDESVLQCPKCSGWRCDTVFFADCDCISRTRCKNGIQDCADWSDENLCK</sequence>
<keyword evidence="7" id="KW-1015">Disulfide bond</keyword>
<evidence type="ECO:0000256" key="6">
    <source>
        <dbReference type="ARBA" id="ARBA00023136"/>
    </source>
</evidence>
<evidence type="ECO:0000313" key="11">
    <source>
        <dbReference type="EMBL" id="KAF6357115.1"/>
    </source>
</evidence>
<dbReference type="InterPro" id="IPR036055">
    <property type="entry name" value="LDL_receptor-like_sf"/>
</dbReference>
<keyword evidence="6 9" id="KW-0472">Membrane</keyword>
<dbReference type="PANTHER" id="PTHR24270">
    <property type="entry name" value="LOW-DENSITY LIPOPROTEIN RECEPTOR-RELATED"/>
    <property type="match status" value="1"/>
</dbReference>
<evidence type="ECO:0000313" key="12">
    <source>
        <dbReference type="Proteomes" id="UP000585614"/>
    </source>
</evidence>
<dbReference type="SMART" id="SM00192">
    <property type="entry name" value="LDLa"/>
    <property type="match status" value="2"/>
</dbReference>
<dbReference type="Pfam" id="PF25241">
    <property type="entry name" value="LDLRAD1_C"/>
    <property type="match status" value="1"/>
</dbReference>
<dbReference type="EMBL" id="JACAGC010000007">
    <property type="protein sequence ID" value="KAF6357115.1"/>
    <property type="molecule type" value="Genomic_DNA"/>
</dbReference>
<comment type="caution">
    <text evidence="11">The sequence shown here is derived from an EMBL/GenBank/DDBJ whole genome shotgun (WGS) entry which is preliminary data.</text>
</comment>
<comment type="subcellular location">
    <subcellularLocation>
        <location evidence="2">Endomembrane system</location>
    </subcellularLocation>
    <subcellularLocation>
        <location evidence="1">Membrane</location>
        <topology evidence="1">Single-pass membrane protein</topology>
    </subcellularLocation>
</comment>
<evidence type="ECO:0000256" key="7">
    <source>
        <dbReference type="ARBA" id="ARBA00023157"/>
    </source>
</evidence>
<dbReference type="InterPro" id="IPR050685">
    <property type="entry name" value="LDLR"/>
</dbReference>
<dbReference type="GO" id="GO:0012505">
    <property type="term" value="C:endomembrane system"/>
    <property type="evidence" value="ECO:0007669"/>
    <property type="project" value="UniProtKB-SubCell"/>
</dbReference>
<evidence type="ECO:0000256" key="1">
    <source>
        <dbReference type="ARBA" id="ARBA00004167"/>
    </source>
</evidence>
<keyword evidence="5 9" id="KW-1133">Transmembrane helix</keyword>
<evidence type="ECO:0000256" key="5">
    <source>
        <dbReference type="ARBA" id="ARBA00022989"/>
    </source>
</evidence>
<dbReference type="InterPro" id="IPR002172">
    <property type="entry name" value="LDrepeatLR_classA_rpt"/>
</dbReference>
<evidence type="ECO:0000256" key="9">
    <source>
        <dbReference type="SAM" id="Phobius"/>
    </source>
</evidence>
<dbReference type="InterPro" id="IPR057430">
    <property type="entry name" value="LDLRAD1_C"/>
</dbReference>
<organism evidence="11 12">
    <name type="scientific">Rhinolophus ferrumequinum</name>
    <name type="common">Greater horseshoe bat</name>
    <dbReference type="NCBI Taxonomy" id="59479"/>
    <lineage>
        <taxon>Eukaryota</taxon>
        <taxon>Metazoa</taxon>
        <taxon>Chordata</taxon>
        <taxon>Craniata</taxon>
        <taxon>Vertebrata</taxon>
        <taxon>Euteleostomi</taxon>
        <taxon>Mammalia</taxon>
        <taxon>Eutheria</taxon>
        <taxon>Laurasiatheria</taxon>
        <taxon>Chiroptera</taxon>
        <taxon>Yinpterochiroptera</taxon>
        <taxon>Rhinolophoidea</taxon>
        <taxon>Rhinolophidae</taxon>
        <taxon>Rhinolophinae</taxon>
        <taxon>Rhinolophus</taxon>
    </lineage>
</organism>
<dbReference type="GO" id="GO:0005886">
    <property type="term" value="C:plasma membrane"/>
    <property type="evidence" value="ECO:0007669"/>
    <property type="project" value="TreeGrafter"/>
</dbReference>
<reference evidence="11 12" key="1">
    <citation type="journal article" date="2020" name="Nature">
        <title>Six reference-quality genomes reveal evolution of bat adaptations.</title>
        <authorList>
            <person name="Jebb D."/>
            <person name="Huang Z."/>
            <person name="Pippel M."/>
            <person name="Hughes G.M."/>
            <person name="Lavrichenko K."/>
            <person name="Devanna P."/>
            <person name="Winkler S."/>
            <person name="Jermiin L.S."/>
            <person name="Skirmuntt E.C."/>
            <person name="Katzourakis A."/>
            <person name="Burkitt-Gray L."/>
            <person name="Ray D.A."/>
            <person name="Sullivan K.A.M."/>
            <person name="Roscito J.G."/>
            <person name="Kirilenko B.M."/>
            <person name="Davalos L.M."/>
            <person name="Corthals A.P."/>
            <person name="Power M.L."/>
            <person name="Jones G."/>
            <person name="Ransome R.D."/>
            <person name="Dechmann D.K.N."/>
            <person name="Locatelli A.G."/>
            <person name="Puechmaille S.J."/>
            <person name="Fedrigo O."/>
            <person name="Jarvis E.D."/>
            <person name="Hiller M."/>
            <person name="Vernes S.C."/>
            <person name="Myers E.W."/>
            <person name="Teeling E.C."/>
        </authorList>
    </citation>
    <scope>NUCLEOTIDE SEQUENCE [LARGE SCALE GENOMIC DNA]</scope>
    <source>
        <strain evidence="11">MRhiFer1</strain>
        <tissue evidence="11">Lung</tissue>
    </source>
</reference>
<evidence type="ECO:0000259" key="10">
    <source>
        <dbReference type="Pfam" id="PF25241"/>
    </source>
</evidence>
<evidence type="ECO:0000256" key="8">
    <source>
        <dbReference type="PROSITE-ProRule" id="PRU00124"/>
    </source>
</evidence>
<keyword evidence="4" id="KW-0677">Repeat</keyword>
<feature type="domain" description="LDLRAD1-like C-terminal" evidence="10">
    <location>
        <begin position="189"/>
        <end position="227"/>
    </location>
</feature>
<dbReference type="InterPro" id="IPR023415">
    <property type="entry name" value="LDLR_class-A_CS"/>
</dbReference>
<dbReference type="PRINTS" id="PR00261">
    <property type="entry name" value="LDLRECEPTOR"/>
</dbReference>
<dbReference type="Gene3D" id="4.10.400.10">
    <property type="entry name" value="Low-density Lipoprotein Receptor"/>
    <property type="match status" value="1"/>
</dbReference>
<dbReference type="Proteomes" id="UP000585614">
    <property type="component" value="Unassembled WGS sequence"/>
</dbReference>
<evidence type="ECO:0000256" key="4">
    <source>
        <dbReference type="ARBA" id="ARBA00022737"/>
    </source>
</evidence>
<name>A0A7J7Y5G0_RHIFE</name>
<dbReference type="PROSITE" id="PS50068">
    <property type="entry name" value="LDLRA_2"/>
    <property type="match status" value="1"/>
</dbReference>
<proteinExistence type="predicted"/>